<keyword evidence="2" id="KW-1185">Reference proteome</keyword>
<protein>
    <submittedName>
        <fullName evidence="1">Uncharacterized protein</fullName>
    </submittedName>
</protein>
<dbReference type="EMBL" id="JAMTCO010000015">
    <property type="protein sequence ID" value="MCP2273244.1"/>
    <property type="molecule type" value="Genomic_DNA"/>
</dbReference>
<name>A0ABT1IL12_9PSEU</name>
<evidence type="ECO:0000313" key="1">
    <source>
        <dbReference type="EMBL" id="MCP2273244.1"/>
    </source>
</evidence>
<comment type="caution">
    <text evidence="1">The sequence shown here is derived from an EMBL/GenBank/DDBJ whole genome shotgun (WGS) entry which is preliminary data.</text>
</comment>
<reference evidence="1 2" key="1">
    <citation type="submission" date="2022-06" db="EMBL/GenBank/DDBJ databases">
        <title>Genomic Encyclopedia of Archaeal and Bacterial Type Strains, Phase II (KMG-II): from individual species to whole genera.</title>
        <authorList>
            <person name="Goeker M."/>
        </authorList>
    </citation>
    <scope>NUCLEOTIDE SEQUENCE [LARGE SCALE GENOMIC DNA]</scope>
    <source>
        <strain evidence="1 2">DSM 44255</strain>
    </source>
</reference>
<organism evidence="1 2">
    <name type="scientific">Actinokineospora diospyrosa</name>
    <dbReference type="NCBI Taxonomy" id="103728"/>
    <lineage>
        <taxon>Bacteria</taxon>
        <taxon>Bacillati</taxon>
        <taxon>Actinomycetota</taxon>
        <taxon>Actinomycetes</taxon>
        <taxon>Pseudonocardiales</taxon>
        <taxon>Pseudonocardiaceae</taxon>
        <taxon>Actinokineospora</taxon>
    </lineage>
</organism>
<evidence type="ECO:0000313" key="2">
    <source>
        <dbReference type="Proteomes" id="UP001205185"/>
    </source>
</evidence>
<accession>A0ABT1IL12</accession>
<dbReference type="RefSeq" id="WP_253890400.1">
    <property type="nucleotide sequence ID" value="NZ_BAAAVB010000019.1"/>
</dbReference>
<sequence>MTGSLSDHERALTARVHAIIALAPDTPLVKVLPPWAVDRYLRHEVSPGAAGAHPPFDYRLVGGTVARLQDCANLRTPRDFHQAFRLDYAGSPFHPDMPVLHTMEFIAEHPDRYVVPFGAPTGPREPAYEMTAAALAAGVDPNTVRTEFAPWPFTGTGITGGGPLALPEWWRQPGLIPAGSRITAHTATGPHPVALWTASTWTSFPKDSR</sequence>
<proteinExistence type="predicted"/>
<gene>
    <name evidence="1" type="ORF">LV75_005770</name>
</gene>
<dbReference type="Proteomes" id="UP001205185">
    <property type="component" value="Unassembled WGS sequence"/>
</dbReference>